<evidence type="ECO:0000256" key="2">
    <source>
        <dbReference type="ARBA" id="ARBA00007776"/>
    </source>
</evidence>
<evidence type="ECO:0000313" key="10">
    <source>
        <dbReference type="Proteomes" id="UP000198718"/>
    </source>
</evidence>
<accession>A0A1G9D2R7</accession>
<feature type="transmembrane region" description="Helical" evidence="8">
    <location>
        <begin position="95"/>
        <end position="120"/>
    </location>
</feature>
<dbReference type="RefSeq" id="WP_090553195.1">
    <property type="nucleotide sequence ID" value="NZ_FNFP01000002.1"/>
</dbReference>
<evidence type="ECO:0000256" key="6">
    <source>
        <dbReference type="ARBA" id="ARBA00022989"/>
    </source>
</evidence>
<dbReference type="STRING" id="393762.SAMN05660472_01629"/>
<dbReference type="EMBL" id="FNFP01000002">
    <property type="protein sequence ID" value="SDK58189.1"/>
    <property type="molecule type" value="Genomic_DNA"/>
</dbReference>
<evidence type="ECO:0000256" key="4">
    <source>
        <dbReference type="ARBA" id="ARBA00022692"/>
    </source>
</evidence>
<evidence type="ECO:0000256" key="8">
    <source>
        <dbReference type="SAM" id="Phobius"/>
    </source>
</evidence>
<protein>
    <submittedName>
        <fullName evidence="9">Rod shape-determining protein MreD</fullName>
    </submittedName>
</protein>
<evidence type="ECO:0000313" key="9">
    <source>
        <dbReference type="EMBL" id="SDK58189.1"/>
    </source>
</evidence>
<comment type="similarity">
    <text evidence="2">Belongs to the MreD family.</text>
</comment>
<gene>
    <name evidence="9" type="ORF">SAMN05660472_01629</name>
</gene>
<dbReference type="GO" id="GO:0008360">
    <property type="term" value="P:regulation of cell shape"/>
    <property type="evidence" value="ECO:0007669"/>
    <property type="project" value="UniProtKB-KW"/>
</dbReference>
<evidence type="ECO:0000256" key="7">
    <source>
        <dbReference type="ARBA" id="ARBA00023136"/>
    </source>
</evidence>
<dbReference type="AlphaFoldDB" id="A0A1G9D2R7"/>
<feature type="transmembrane region" description="Helical" evidence="8">
    <location>
        <begin position="52"/>
        <end position="83"/>
    </location>
</feature>
<keyword evidence="7 8" id="KW-0472">Membrane</keyword>
<keyword evidence="10" id="KW-1185">Reference proteome</keyword>
<evidence type="ECO:0000256" key="5">
    <source>
        <dbReference type="ARBA" id="ARBA00022960"/>
    </source>
</evidence>
<feature type="transmembrane region" description="Helical" evidence="8">
    <location>
        <begin position="29"/>
        <end position="46"/>
    </location>
</feature>
<dbReference type="GO" id="GO:0005886">
    <property type="term" value="C:plasma membrane"/>
    <property type="evidence" value="ECO:0007669"/>
    <property type="project" value="UniProtKB-SubCell"/>
</dbReference>
<keyword evidence="5" id="KW-0133">Cell shape</keyword>
<name>A0A1G9D2R7_9FIRM</name>
<dbReference type="OrthoDB" id="9796616at2"/>
<keyword evidence="3" id="KW-1003">Cell membrane</keyword>
<dbReference type="Proteomes" id="UP000198718">
    <property type="component" value="Unassembled WGS sequence"/>
</dbReference>
<sequence>MKVLTIGLIIVLNLFLQSTVLQFIKIYNVIPNTALILVVCFAINIAKDKSALIGFIMGILQDILFGKVIGINALVYMLIGYFISLTNKNIFKENYIIPFLFTSLATMFYYGVSLFFIYFLGFNLQFLNIFKISLIIEILYNAIISLFVYAYVSKIFRPTRRY</sequence>
<dbReference type="InterPro" id="IPR007227">
    <property type="entry name" value="Cell_shape_determining_MreD"/>
</dbReference>
<keyword evidence="6 8" id="KW-1133">Transmembrane helix</keyword>
<dbReference type="Pfam" id="PF04093">
    <property type="entry name" value="MreD"/>
    <property type="match status" value="1"/>
</dbReference>
<dbReference type="PIRSF" id="PIRSF037497">
    <property type="entry name" value="MreD_Clostridium/Treponema_prd"/>
    <property type="match status" value="1"/>
</dbReference>
<dbReference type="InterPro" id="IPR017225">
    <property type="entry name" value="Cell_shape_determin_MreD_prd"/>
</dbReference>
<reference evidence="9 10" key="1">
    <citation type="submission" date="2016-10" db="EMBL/GenBank/DDBJ databases">
        <authorList>
            <person name="de Groot N.N."/>
        </authorList>
    </citation>
    <scope>NUCLEOTIDE SEQUENCE [LARGE SCALE GENOMIC DNA]</scope>
    <source>
        <strain evidence="9 10">DSM 18346</strain>
    </source>
</reference>
<organism evidence="9 10">
    <name type="scientific">Natronincola ferrireducens</name>
    <dbReference type="NCBI Taxonomy" id="393762"/>
    <lineage>
        <taxon>Bacteria</taxon>
        <taxon>Bacillati</taxon>
        <taxon>Bacillota</taxon>
        <taxon>Clostridia</taxon>
        <taxon>Peptostreptococcales</taxon>
        <taxon>Natronincolaceae</taxon>
        <taxon>Natronincola</taxon>
    </lineage>
</organism>
<evidence type="ECO:0000256" key="1">
    <source>
        <dbReference type="ARBA" id="ARBA00004651"/>
    </source>
</evidence>
<dbReference type="NCBIfam" id="TIGR03426">
    <property type="entry name" value="shape_MreD"/>
    <property type="match status" value="1"/>
</dbReference>
<evidence type="ECO:0000256" key="3">
    <source>
        <dbReference type="ARBA" id="ARBA00022475"/>
    </source>
</evidence>
<comment type="subcellular location">
    <subcellularLocation>
        <location evidence="1">Cell membrane</location>
        <topology evidence="1">Multi-pass membrane protein</topology>
    </subcellularLocation>
</comment>
<feature type="transmembrane region" description="Helical" evidence="8">
    <location>
        <begin position="132"/>
        <end position="152"/>
    </location>
</feature>
<proteinExistence type="inferred from homology"/>
<keyword evidence="4 8" id="KW-0812">Transmembrane</keyword>